<dbReference type="Proteomes" id="UP000676336">
    <property type="component" value="Unassembled WGS sequence"/>
</dbReference>
<name>A0A8S3D7X6_9BILA</name>
<proteinExistence type="predicted"/>
<gene>
    <name evidence="1" type="ORF">BYL167_LOCUS34651</name>
    <name evidence="2" type="ORF">BYL167_LOCUS37124</name>
    <name evidence="5" type="ORF">GIL414_LOCUS54501</name>
    <name evidence="3" type="ORF">SMN809_LOCUS38089</name>
    <name evidence="4" type="ORF">SMN809_LOCUS45562</name>
</gene>
<evidence type="ECO:0000313" key="4">
    <source>
        <dbReference type="EMBL" id="CAF4761611.1"/>
    </source>
</evidence>
<dbReference type="EMBL" id="CAJOBI010139603">
    <property type="protein sequence ID" value="CAF4761611.1"/>
    <property type="molecule type" value="Genomic_DNA"/>
</dbReference>
<dbReference type="EMBL" id="CAJOBJ010191347">
    <property type="protein sequence ID" value="CAF4954473.1"/>
    <property type="molecule type" value="Genomic_DNA"/>
</dbReference>
<accession>A0A8S3D7X6</accession>
<evidence type="ECO:0000313" key="5">
    <source>
        <dbReference type="EMBL" id="CAF4954473.1"/>
    </source>
</evidence>
<protein>
    <submittedName>
        <fullName evidence="5">Uncharacterized protein</fullName>
    </submittedName>
</protein>
<dbReference type="EMBL" id="CAJOBH010070745">
    <property type="protein sequence ID" value="CAF4470736.1"/>
    <property type="molecule type" value="Genomic_DNA"/>
</dbReference>
<dbReference type="EMBL" id="CAJOBI010098498">
    <property type="protein sequence ID" value="CAF4576461.1"/>
    <property type="molecule type" value="Genomic_DNA"/>
</dbReference>
<feature type="non-terminal residue" evidence="5">
    <location>
        <position position="59"/>
    </location>
</feature>
<evidence type="ECO:0000313" key="2">
    <source>
        <dbReference type="EMBL" id="CAF4526425.1"/>
    </source>
</evidence>
<reference evidence="5" key="1">
    <citation type="submission" date="2021-02" db="EMBL/GenBank/DDBJ databases">
        <authorList>
            <person name="Nowell W R."/>
        </authorList>
    </citation>
    <scope>NUCLEOTIDE SEQUENCE</scope>
</reference>
<sequence length="59" mass="6589">MPREGVLDASTLRTISNLASIRIRAVDEAGSLDRAYDFARKCEKILSKLVGNANEFYEI</sequence>
<dbReference type="Proteomes" id="UP000681720">
    <property type="component" value="Unassembled WGS sequence"/>
</dbReference>
<organism evidence="5 6">
    <name type="scientific">Rotaria magnacalcarata</name>
    <dbReference type="NCBI Taxonomy" id="392030"/>
    <lineage>
        <taxon>Eukaryota</taxon>
        <taxon>Metazoa</taxon>
        <taxon>Spiralia</taxon>
        <taxon>Gnathifera</taxon>
        <taxon>Rotifera</taxon>
        <taxon>Eurotatoria</taxon>
        <taxon>Bdelloidea</taxon>
        <taxon>Philodinida</taxon>
        <taxon>Philodinidae</taxon>
        <taxon>Rotaria</taxon>
    </lineage>
</organism>
<evidence type="ECO:0000313" key="3">
    <source>
        <dbReference type="EMBL" id="CAF4576461.1"/>
    </source>
</evidence>
<evidence type="ECO:0000313" key="6">
    <source>
        <dbReference type="Proteomes" id="UP000681720"/>
    </source>
</evidence>
<dbReference type="EMBL" id="CAJOBH010083080">
    <property type="protein sequence ID" value="CAF4526425.1"/>
    <property type="molecule type" value="Genomic_DNA"/>
</dbReference>
<dbReference type="Proteomes" id="UP000681967">
    <property type="component" value="Unassembled WGS sequence"/>
</dbReference>
<evidence type="ECO:0000313" key="1">
    <source>
        <dbReference type="EMBL" id="CAF4470736.1"/>
    </source>
</evidence>
<comment type="caution">
    <text evidence="5">The sequence shown here is derived from an EMBL/GenBank/DDBJ whole genome shotgun (WGS) entry which is preliminary data.</text>
</comment>
<dbReference type="AlphaFoldDB" id="A0A8S3D7X6"/>